<keyword evidence="12" id="KW-0449">Lipoprotein</keyword>
<dbReference type="PANTHER" id="PTHR30040:SF2">
    <property type="entry name" value="FAD:PROTEIN FMN TRANSFERASE"/>
    <property type="match status" value="1"/>
</dbReference>
<dbReference type="EC" id="2.7.1.180" evidence="2 11"/>
<dbReference type="Proteomes" id="UP001314903">
    <property type="component" value="Unassembled WGS sequence"/>
</dbReference>
<protein>
    <recommendedName>
        <fullName evidence="3 11">FAD:protein FMN transferase</fullName>
        <ecNumber evidence="2 11">2.7.1.180</ecNumber>
    </recommendedName>
    <alternativeName>
        <fullName evidence="9 11">Flavin transferase</fullName>
    </alternativeName>
</protein>
<dbReference type="Gene3D" id="3.10.520.10">
    <property type="entry name" value="ApbE-like domains"/>
    <property type="match status" value="1"/>
</dbReference>
<evidence type="ECO:0000256" key="10">
    <source>
        <dbReference type="ARBA" id="ARBA00048540"/>
    </source>
</evidence>
<keyword evidence="13" id="KW-1185">Reference proteome</keyword>
<proteinExistence type="inferred from homology"/>
<evidence type="ECO:0000256" key="11">
    <source>
        <dbReference type="PIRNR" id="PIRNR006268"/>
    </source>
</evidence>
<comment type="caution">
    <text evidence="12">The sequence shown here is derived from an EMBL/GenBank/DDBJ whole genome shotgun (WGS) entry which is preliminary data.</text>
</comment>
<dbReference type="SUPFAM" id="SSF143631">
    <property type="entry name" value="ApbE-like"/>
    <property type="match status" value="1"/>
</dbReference>
<dbReference type="RefSeq" id="WP_209659530.1">
    <property type="nucleotide sequence ID" value="NZ_JAGGLI010000006.1"/>
</dbReference>
<comment type="similarity">
    <text evidence="11">Belongs to the ApbE family.</text>
</comment>
<comment type="cofactor">
    <cofactor evidence="1">
        <name>Mg(2+)</name>
        <dbReference type="ChEBI" id="CHEBI:18420"/>
    </cofactor>
</comment>
<name>A0ABS4KGQ2_9FIRM</name>
<dbReference type="PANTHER" id="PTHR30040">
    <property type="entry name" value="THIAMINE BIOSYNTHESIS LIPOPROTEIN APBE"/>
    <property type="match status" value="1"/>
</dbReference>
<evidence type="ECO:0000256" key="5">
    <source>
        <dbReference type="ARBA" id="ARBA00022679"/>
    </source>
</evidence>
<sequence length="345" mass="38504">MALGISYFFFKISQNELYNLNSKTEFVLGSTFKISIYGKNSDRLIQESIEIVNEIDNKMSLNNPESEINKINNNAGIEFSKVSDDTLYVVSKAVEYGYISKGHFDISIAPLVNLWGITSDSPQVPSESEINQALSLINYKDIEFEDNEIKLKREKMGIDLGGIAKGFAADKVYNHLKEKGVKSAMIDVGGNISLLGTRPDGSEYTIGIQNPFESRGNHFATVKIADKTIVTSGKYERFFTYENKDYHHILSPFDGYPIENNIESVTIISENSLEADALSTTVLLLGAEKGLELINSLKDSECIIVDSNKNVFLSNSLKNFELKNNDFNLKTKGAVGKRRFLNDEP</sequence>
<evidence type="ECO:0000256" key="1">
    <source>
        <dbReference type="ARBA" id="ARBA00001946"/>
    </source>
</evidence>
<evidence type="ECO:0000313" key="13">
    <source>
        <dbReference type="Proteomes" id="UP001314903"/>
    </source>
</evidence>
<evidence type="ECO:0000256" key="7">
    <source>
        <dbReference type="ARBA" id="ARBA00022827"/>
    </source>
</evidence>
<evidence type="ECO:0000256" key="3">
    <source>
        <dbReference type="ARBA" id="ARBA00016337"/>
    </source>
</evidence>
<keyword evidence="8 11" id="KW-0460">Magnesium</keyword>
<evidence type="ECO:0000256" key="2">
    <source>
        <dbReference type="ARBA" id="ARBA00011955"/>
    </source>
</evidence>
<keyword evidence="4 11" id="KW-0285">Flavoprotein</keyword>
<accession>A0ABS4KGQ2</accession>
<keyword evidence="6 11" id="KW-0479">Metal-binding</keyword>
<evidence type="ECO:0000256" key="9">
    <source>
        <dbReference type="ARBA" id="ARBA00031306"/>
    </source>
</evidence>
<keyword evidence="7 11" id="KW-0274">FAD</keyword>
<dbReference type="PIRSF" id="PIRSF006268">
    <property type="entry name" value="ApbE"/>
    <property type="match status" value="1"/>
</dbReference>
<dbReference type="Pfam" id="PF02424">
    <property type="entry name" value="ApbE"/>
    <property type="match status" value="1"/>
</dbReference>
<evidence type="ECO:0000256" key="6">
    <source>
        <dbReference type="ARBA" id="ARBA00022723"/>
    </source>
</evidence>
<dbReference type="EMBL" id="JAGGLI010000006">
    <property type="protein sequence ID" value="MBP2026965.1"/>
    <property type="molecule type" value="Genomic_DNA"/>
</dbReference>
<comment type="catalytic activity">
    <reaction evidence="10 11">
        <text>L-threonyl-[protein] + FAD = FMN-L-threonyl-[protein] + AMP + H(+)</text>
        <dbReference type="Rhea" id="RHEA:36847"/>
        <dbReference type="Rhea" id="RHEA-COMP:11060"/>
        <dbReference type="Rhea" id="RHEA-COMP:11061"/>
        <dbReference type="ChEBI" id="CHEBI:15378"/>
        <dbReference type="ChEBI" id="CHEBI:30013"/>
        <dbReference type="ChEBI" id="CHEBI:57692"/>
        <dbReference type="ChEBI" id="CHEBI:74257"/>
        <dbReference type="ChEBI" id="CHEBI:456215"/>
        <dbReference type="EC" id="2.7.1.180"/>
    </reaction>
</comment>
<gene>
    <name evidence="12" type="ORF">J2Z35_000757</name>
</gene>
<keyword evidence="5 11" id="KW-0808">Transferase</keyword>
<evidence type="ECO:0000313" key="12">
    <source>
        <dbReference type="EMBL" id="MBP2026965.1"/>
    </source>
</evidence>
<dbReference type="InterPro" id="IPR024932">
    <property type="entry name" value="ApbE"/>
</dbReference>
<evidence type="ECO:0000256" key="8">
    <source>
        <dbReference type="ARBA" id="ARBA00022842"/>
    </source>
</evidence>
<dbReference type="InterPro" id="IPR003374">
    <property type="entry name" value="ApbE-like_sf"/>
</dbReference>
<reference evidence="12 13" key="1">
    <citation type="submission" date="2021-03" db="EMBL/GenBank/DDBJ databases">
        <title>Genomic Encyclopedia of Type Strains, Phase IV (KMG-IV): sequencing the most valuable type-strain genomes for metagenomic binning, comparative biology and taxonomic classification.</title>
        <authorList>
            <person name="Goeker M."/>
        </authorList>
    </citation>
    <scope>NUCLEOTIDE SEQUENCE [LARGE SCALE GENOMIC DNA]</scope>
    <source>
        <strain evidence="12 13">DSM 27512</strain>
    </source>
</reference>
<organism evidence="12 13">
    <name type="scientific">Acetoanaerobium pronyense</name>
    <dbReference type="NCBI Taxonomy" id="1482736"/>
    <lineage>
        <taxon>Bacteria</taxon>
        <taxon>Bacillati</taxon>
        <taxon>Bacillota</taxon>
        <taxon>Clostridia</taxon>
        <taxon>Peptostreptococcales</taxon>
        <taxon>Filifactoraceae</taxon>
        <taxon>Acetoanaerobium</taxon>
    </lineage>
</organism>
<evidence type="ECO:0000256" key="4">
    <source>
        <dbReference type="ARBA" id="ARBA00022630"/>
    </source>
</evidence>